<dbReference type="Gene3D" id="3.30.70.270">
    <property type="match status" value="1"/>
</dbReference>
<dbReference type="Pfam" id="PF08762">
    <property type="entry name" value="CRPV_capsid"/>
    <property type="match status" value="1"/>
</dbReference>
<dbReference type="InterPro" id="IPR001205">
    <property type="entry name" value="RNA-dir_pol_C"/>
</dbReference>
<accession>W8AND4</accession>
<evidence type="ECO:0000259" key="7">
    <source>
        <dbReference type="PROSITE" id="PS51218"/>
    </source>
</evidence>
<dbReference type="InterPro" id="IPR000605">
    <property type="entry name" value="Helicase_SF3_ssDNA/RNA_vir"/>
</dbReference>
<dbReference type="InterPro" id="IPR014759">
    <property type="entry name" value="Helicase_SF3_ssRNA_vir"/>
</dbReference>
<evidence type="ECO:0000256" key="3">
    <source>
        <dbReference type="ARBA" id="ARBA00022806"/>
    </source>
</evidence>
<dbReference type="GO" id="GO:0005524">
    <property type="term" value="F:ATP binding"/>
    <property type="evidence" value="ECO:0007669"/>
    <property type="project" value="UniProtKB-KW"/>
</dbReference>
<dbReference type="GO" id="GO:0003968">
    <property type="term" value="F:RNA-directed RNA polymerase activity"/>
    <property type="evidence" value="ECO:0007669"/>
    <property type="project" value="InterPro"/>
</dbReference>
<evidence type="ECO:0000259" key="8">
    <source>
        <dbReference type="PROSITE" id="PS51874"/>
    </source>
</evidence>
<name>W8AND4_CERCA</name>
<dbReference type="SUPFAM" id="SSF50494">
    <property type="entry name" value="Trypsin-like serine proteases"/>
    <property type="match status" value="1"/>
</dbReference>
<keyword evidence="4" id="KW-0547">Nucleotide-binding</keyword>
<feature type="region of interest" description="Disordered" evidence="5">
    <location>
        <begin position="1247"/>
        <end position="1274"/>
    </location>
</feature>
<evidence type="ECO:0000256" key="1">
    <source>
        <dbReference type="ARBA" id="ARBA00020107"/>
    </source>
</evidence>
<dbReference type="InterPro" id="IPR043502">
    <property type="entry name" value="DNA/RNA_pol_sf"/>
</dbReference>
<protein>
    <recommendedName>
        <fullName evidence="1">Genome polyprotein</fullName>
    </recommendedName>
</protein>
<evidence type="ECO:0000256" key="4">
    <source>
        <dbReference type="ARBA" id="ARBA00022840"/>
    </source>
</evidence>
<dbReference type="Gene3D" id="1.20.960.20">
    <property type="match status" value="1"/>
</dbReference>
<dbReference type="Gene3D" id="2.60.120.20">
    <property type="match status" value="3"/>
</dbReference>
<evidence type="ECO:0000313" key="9">
    <source>
        <dbReference type="EMBL" id="JAB85953.1"/>
    </source>
</evidence>
<dbReference type="SUPFAM" id="SSF88633">
    <property type="entry name" value="Positive stranded ssRNA viruses"/>
    <property type="match status" value="3"/>
</dbReference>
<dbReference type="PROSITE" id="PS50507">
    <property type="entry name" value="RDRP_SSRNA_POS"/>
    <property type="match status" value="1"/>
</dbReference>
<feature type="domain" description="RdRp catalytic" evidence="6">
    <location>
        <begin position="2720"/>
        <end position="2858"/>
    </location>
</feature>
<feature type="domain" description="SF3 helicase" evidence="7">
    <location>
        <begin position="1562"/>
        <end position="1734"/>
    </location>
</feature>
<feature type="domain" description="Peptidase C3" evidence="8">
    <location>
        <begin position="2205"/>
        <end position="2426"/>
    </location>
</feature>
<dbReference type="Pfam" id="PF00680">
    <property type="entry name" value="RdRP_1"/>
    <property type="match status" value="1"/>
</dbReference>
<dbReference type="InterPro" id="IPR014872">
    <property type="entry name" value="Dicistrovirus_capsid-polyPr_C"/>
</dbReference>
<keyword evidence="3" id="KW-0347">Helicase</keyword>
<dbReference type="InterPro" id="IPR009003">
    <property type="entry name" value="Peptidase_S1_PA"/>
</dbReference>
<dbReference type="SUPFAM" id="SSF56672">
    <property type="entry name" value="DNA/RNA polymerases"/>
    <property type="match status" value="1"/>
</dbReference>
<dbReference type="GO" id="GO:0004197">
    <property type="term" value="F:cysteine-type endopeptidase activity"/>
    <property type="evidence" value="ECO:0007669"/>
    <property type="project" value="InterPro"/>
</dbReference>
<dbReference type="GO" id="GO:0039694">
    <property type="term" value="P:viral RNA genome replication"/>
    <property type="evidence" value="ECO:0007669"/>
    <property type="project" value="InterPro"/>
</dbReference>
<dbReference type="GO" id="GO:0071897">
    <property type="term" value="P:DNA biosynthetic process"/>
    <property type="evidence" value="ECO:0007669"/>
    <property type="project" value="UniProtKB-ARBA"/>
</dbReference>
<evidence type="ECO:0000256" key="2">
    <source>
        <dbReference type="ARBA" id="ARBA00022801"/>
    </source>
</evidence>
<evidence type="ECO:0000256" key="5">
    <source>
        <dbReference type="SAM" id="MobiDB-lite"/>
    </source>
</evidence>
<dbReference type="CDD" id="cd23169">
    <property type="entry name" value="ps-ssRNAv-Picornavirales"/>
    <property type="match status" value="1"/>
</dbReference>
<keyword evidence="4" id="KW-0067">ATP-binding</keyword>
<dbReference type="GO" id="GO:0003723">
    <property type="term" value="F:RNA binding"/>
    <property type="evidence" value="ECO:0007669"/>
    <property type="project" value="InterPro"/>
</dbReference>
<dbReference type="PROSITE" id="PS51218">
    <property type="entry name" value="SF3_HELICASE_2"/>
    <property type="match status" value="1"/>
</dbReference>
<dbReference type="Gene3D" id="2.40.10.10">
    <property type="entry name" value="Trypsin-like serine proteases"/>
    <property type="match status" value="1"/>
</dbReference>
<sequence>MATFKMEQVMPLSAAERNWDDIDDWQSDMETYLTQDEKICANVVDKLRLKSRRRELLFTSGCEPTFITRFDRAQYKKDLRHHVRHHLSIKAVERLLTEYQMTWKLAPQAHVYLKNAIAFRKYNLARNINWANYFKILDKKDNSDYIYRFVKFIMNYQSKTTLRKAQRKRDAVLNRLSNAASNRFYYLDDEDVPDEGYYNIDLDDNIIIIKQTKRRPRRQIWDDLSHLLNDNDARYAEPVITRDTVLLQRLRRIINELENMRRKVMYRVHRFYDEIGTEPTEDIEMQPITVQPEMLEPEEPSQQQDAGPVVLNALQQDQADTVVVQDDNSFWINNSTSDQVVNVQHASSMEVMSKQFVWSSDSVANYNIFNMDLPFEVLNGNPNHPAAMLFNQYSYWNGDINVRIHINTTPFHVGKLIFSWYYSQKFDENNQARNNIASSVLLPHVCFDASIGDDVVFRIPFKNYRSMLCTKKKQFDSLYMYLGTLRCHVFNPLVLSTGTKVDGYVHISFVNNNFTGISPRITIQPEMLSINAMVKTVEKTLNIADKITNMDKPSQVAPPVMYTPQFSDSFSSGTNDVNNVHALRLNPTGLTQHPLGSSTSISETMISSYVSRWGLLRTLLWDTSMNTAKNLYRMPATPELAYNQYYQVRYQQAGKYVEAFVLPPLSVIAGINAYNRGSIEYKIEFINSKYHTGALVISFTPVQSNVKFDQCLQSYNSTLDLGNTKSYIFRIPYINERPYNPRYNRELSNNIDPLLAPIGEVNIFILNQLRAVTGTSDKVYINLYIRAGPDFEFAVPVSPLYTINMDSINENPSDIVHADIISTKIGLATWRYFDAIAKSAVIGKQNDGADDIMAMHNIKYYSVYKKDWANDIKCDNILVNYQNINGQTNTLPFNFNFEYCARFVVNDDKTSYNYIIFFQDQGHAIEYVTTHVKKINSSNLYPNSPTIAEWKAQYPNQTAFYLTCTDSYVTWNYSPDQFKYKWIYTAGATAESDEVLIDPTTSQLSSLSSGYRMFGEQFKDLKDYCRRYQPYASFKMTINKTISAQVARIPIIPIGLDISNSNNSTLLPIIKEGLIPYIISSYRFYRGGLRFKIIVTNFNGSNDKAGHTVFYIQHKPDIIVSDRNIKVTTLSTNSKEALFQSGYAYSALSTSVNNSLTVEIPCYIPTNLLMLQKPNFTALSEILHYTLGVLDIYLKRPTATESGDYMIDIHYAFADDMDMSCFVGVPPVTSTTNPILSSALEYEMIQPEGGEEQPSTSKAAAEKTAEGAVTSKDKKEEPGFFHRHVTEPIKKGLNKYIAGKACEASRESLGLETANGEDTLWSVMRDAIKKFGEENKHIIVSIISNITHLFISPTIPTLATVIITVLAHIGLESYGYLSRFKNWIASLFGYKVQPESDDADDNKTETSSIEETKSSIISSIVEMSASTFGKGKDFLKNLSMPDFGGKLFTNIRLGALTINACMTMLKNITEFVPKVFTWLGKIINPVRWYRWLFFNESKFIKNWVRDVEWVLDPQNRVAVHSQVKYNYQIQLLVIVGRDLVSKNLKLNNENNFKYITDLNTKLNKLYEEIALINIGNGNIGIEPFCFCLHGKSQIGKTYITKDLAATCLKAINYQTDNEIFYTRPLTTKHWDGVQNEPVCIYDDFAQVKTDMSISDTIGEFILLKSKATFTPPRAHLTDKGRKYSPLIVALTMNESHPKFDSVFAHNDAWQNRRDVLIKVIFKPPPGYEHAKKVQDLPEEILGDFKHVRFMIHKHVNNGESNNVDEMLVVTVPKEEDSKFVQVDNKYQMVEVEELSIGQLKWYMADVFKAKYAKMHREYLKDIALARSFYPEASLTFDVNLKNYVNFVKSNRKFLNSREKETIKQAEKMAGHIKCKTCDLSADCICDLNVFDVSYISNSNQPEAGEEFNKKFFDLIKHSKDTSKDNKTYFDVVKEINALFSELPKVNEFFGTKAGEKQSLIDIMLRQIKAKKPNPLLLQFLITPCIHIWLILKNNLNHFSLDVDEEQFYLMYKGLEVKIDDYKDCCGRYKDFNDVIDLYKQKIMLLYAESGIKLALPSEFVKEFAPANYTEKYSQRYINKLNKNREEFYKAIETEIEPSTWLGKIGGLVIKVAKPLVWILALTLGIFGMWKGYSVYSEYQDKNRLMREYLSNKKMLDAELLTKHTITDDCVNGKCECCNVSPQMAYNQQRPDKRVKKQEVVAKQAEMAMDMQITLDNCLKRNYFFICATTRYGTETLCRCLGIRSWSFICIDHYIDKIQSLPLDTVIDIRNSQMIKRVNLSEIKFLKLKNSALIIGTLPSTYPMFKDITSKFMAASVVPNAHKLANLYVADLPANRNKIDQYTVSWHKNIISLHADSLSVPNIVDTRNMDKATHIDYYWSYQTSGKGLCGSVLISDMNTSSPLMGIHIAGDVNGGRGYAEVLCKDTLDNVLAQIEDKIVDIEIEGQMFDDVFIKLNKDPSTVTAALEGSFNFIGTVPNKYAYKPPIKSKNIHSLCYNQITQSTYDYPHLSHRDERFEGSPMVNGCMHHTKPVVDFANKEFEIVKQTVEEFILAKVQPQRQRIGKLTVSQSVCGIPSIPNYDAMEFSTSEGFPFTTIRPRNAHDKRWLFDLEEDQNGYILKGVNPKLTAVMDFKHNQRKNGIVPMTIFTDCLKDLKLPREKCHKTRIFSISPVDFTIQFRQYFYDFTIAFQNTLLNVESAVGINVDSYQWHDMVQNLLDNSSHFVCGDYSKFGPRLMSKCVLTAFEIIVKWYMVNGDTSEENALVRSIMAIETAFSKHLMLNMVYEVVCGAPSGCPITTILNNIVNMLYIRMSYLVIMRETYNANFDRSISLSSFSENICVFFYGDDLIMTVKEEILDFFNAPAISKFFERYDITFTDALKTGEIKLSTDVYAKETSFLKRNIKRHPYRFCYVAAMDKRAIEETCNWVFEGHEEPEASIVACESMLLNAFGHGPEYYNKLRNEVIYYWQKLGIYPRIPLWVEVDWRIYEGTKY</sequence>
<reference evidence="9" key="2">
    <citation type="journal article" date="2014" name="BMC Genomics">
        <title>A genomic perspective to assessing quality of mass-reared SIT flies used in Mediterranean fruit fly (Ceratitis capitata) eradication in California.</title>
        <authorList>
            <person name="Calla B."/>
            <person name="Hall B."/>
            <person name="Hou S."/>
            <person name="Geib S.M."/>
        </authorList>
    </citation>
    <scope>NUCLEOTIDE SEQUENCE</scope>
</reference>
<proteinExistence type="evidence at transcript level"/>
<organism evidence="9">
    <name type="scientific">Ceratitis capitata</name>
    <name type="common">Mediterranean fruit fly</name>
    <name type="synonym">Tephritis capitata</name>
    <dbReference type="NCBI Taxonomy" id="7213"/>
    <lineage>
        <taxon>Eukaryota</taxon>
        <taxon>Metazoa</taxon>
        <taxon>Ecdysozoa</taxon>
        <taxon>Arthropoda</taxon>
        <taxon>Hexapoda</taxon>
        <taxon>Insecta</taxon>
        <taxon>Pterygota</taxon>
        <taxon>Neoptera</taxon>
        <taxon>Endopterygota</taxon>
        <taxon>Diptera</taxon>
        <taxon>Brachycera</taxon>
        <taxon>Muscomorpha</taxon>
        <taxon>Tephritoidea</taxon>
        <taxon>Tephritidae</taxon>
        <taxon>Ceratitis</taxon>
        <taxon>Ceratitis</taxon>
    </lineage>
</organism>
<dbReference type="InterPro" id="IPR043128">
    <property type="entry name" value="Rev_trsase/Diguanyl_cyclase"/>
</dbReference>
<evidence type="ECO:0000259" key="6">
    <source>
        <dbReference type="PROSITE" id="PS50507"/>
    </source>
</evidence>
<dbReference type="GO" id="GO:0006351">
    <property type="term" value="P:DNA-templated transcription"/>
    <property type="evidence" value="ECO:0007669"/>
    <property type="project" value="InterPro"/>
</dbReference>
<dbReference type="GO" id="GO:0003724">
    <property type="term" value="F:RNA helicase activity"/>
    <property type="evidence" value="ECO:0007669"/>
    <property type="project" value="InterPro"/>
</dbReference>
<dbReference type="InterPro" id="IPR033703">
    <property type="entry name" value="Rhv-like"/>
</dbReference>
<feature type="compositionally biased region" description="Basic and acidic residues" evidence="5">
    <location>
        <begin position="1260"/>
        <end position="1274"/>
    </location>
</feature>
<dbReference type="PROSITE" id="PS51874">
    <property type="entry name" value="PCV_3C_PRO"/>
    <property type="match status" value="1"/>
</dbReference>
<reference evidence="9" key="1">
    <citation type="submission" date="2013-07" db="EMBL/GenBank/DDBJ databases">
        <authorList>
            <person name="Geib S."/>
        </authorList>
    </citation>
    <scope>NUCLEOTIDE SEQUENCE</scope>
</reference>
<dbReference type="Pfam" id="PF00910">
    <property type="entry name" value="RNA_helicase"/>
    <property type="match status" value="1"/>
</dbReference>
<gene>
    <name evidence="9" type="primary">POLG</name>
</gene>
<dbReference type="InterPro" id="IPR043504">
    <property type="entry name" value="Peptidase_S1_PA_chymotrypsin"/>
</dbReference>
<dbReference type="InterPro" id="IPR007094">
    <property type="entry name" value="RNA-dir_pol_PSvirus"/>
</dbReference>
<keyword evidence="2" id="KW-0378">Hydrolase</keyword>
<dbReference type="InterPro" id="IPR044067">
    <property type="entry name" value="PCV_3C_PRO"/>
</dbReference>
<dbReference type="EMBL" id="GAMC01020602">
    <property type="protein sequence ID" value="JAB85953.1"/>
    <property type="molecule type" value="mRNA"/>
</dbReference>
<dbReference type="CDD" id="cd00205">
    <property type="entry name" value="rhv_like"/>
    <property type="match status" value="2"/>
</dbReference>
<dbReference type="InterPro" id="IPR029053">
    <property type="entry name" value="Viral_coat"/>
</dbReference>